<dbReference type="EnsemblPlants" id="MELO3C007551.2.1">
    <property type="protein sequence ID" value="MELO3C007551.2.1"/>
    <property type="gene ID" value="MELO3C007551.2"/>
</dbReference>
<accession>A0A9I9CS63</accession>
<name>A0A9I9CS63_CUCME</name>
<organism evidence="1">
    <name type="scientific">Cucumis melo</name>
    <name type="common">Muskmelon</name>
    <dbReference type="NCBI Taxonomy" id="3656"/>
    <lineage>
        <taxon>Eukaryota</taxon>
        <taxon>Viridiplantae</taxon>
        <taxon>Streptophyta</taxon>
        <taxon>Embryophyta</taxon>
        <taxon>Tracheophyta</taxon>
        <taxon>Spermatophyta</taxon>
        <taxon>Magnoliopsida</taxon>
        <taxon>eudicotyledons</taxon>
        <taxon>Gunneridae</taxon>
        <taxon>Pentapetalae</taxon>
        <taxon>rosids</taxon>
        <taxon>fabids</taxon>
        <taxon>Cucurbitales</taxon>
        <taxon>Cucurbitaceae</taxon>
        <taxon>Benincaseae</taxon>
        <taxon>Cucumis</taxon>
    </lineage>
</organism>
<sequence>MPASQVVKIMQKMLQINQYSAAATATSSSKVCRKSSTIYDDQSRITSRFSSYIARP</sequence>
<proteinExistence type="predicted"/>
<protein>
    <submittedName>
        <fullName evidence="1">Uncharacterized protein</fullName>
    </submittedName>
</protein>
<reference evidence="1" key="1">
    <citation type="submission" date="2023-03" db="UniProtKB">
        <authorList>
            <consortium name="EnsemblPlants"/>
        </authorList>
    </citation>
    <scope>IDENTIFICATION</scope>
</reference>
<dbReference type="Gramene" id="MELO3C007551.2.1">
    <property type="protein sequence ID" value="MELO3C007551.2.1"/>
    <property type="gene ID" value="MELO3C007551.2"/>
</dbReference>
<evidence type="ECO:0000313" key="1">
    <source>
        <dbReference type="EnsemblPlants" id="MELO3C007551.2.1"/>
    </source>
</evidence>
<dbReference type="AlphaFoldDB" id="A0A9I9CS63"/>